<dbReference type="GO" id="GO:0003723">
    <property type="term" value="F:RNA binding"/>
    <property type="evidence" value="ECO:0007669"/>
    <property type="project" value="InterPro"/>
</dbReference>
<dbReference type="OrthoDB" id="1913111at2759"/>
<dbReference type="InterPro" id="IPR011990">
    <property type="entry name" value="TPR-like_helical_dom_sf"/>
</dbReference>
<feature type="repeat" description="PPR" evidence="3">
    <location>
        <begin position="105"/>
        <end position="139"/>
    </location>
</feature>
<evidence type="ECO:0000313" key="5">
    <source>
        <dbReference type="Proteomes" id="UP001151287"/>
    </source>
</evidence>
<evidence type="ECO:0000313" key="4">
    <source>
        <dbReference type="EMBL" id="KAJ1689771.1"/>
    </source>
</evidence>
<dbReference type="EMBL" id="JAMQYH010000004">
    <property type="protein sequence ID" value="KAJ1689771.1"/>
    <property type="molecule type" value="Genomic_DNA"/>
</dbReference>
<feature type="repeat" description="PPR" evidence="3">
    <location>
        <begin position="5"/>
        <end position="39"/>
    </location>
</feature>
<accession>A0A9Q0HKN9</accession>
<dbReference type="Proteomes" id="UP001151287">
    <property type="component" value="Unassembled WGS sequence"/>
</dbReference>
<reference evidence="4" key="1">
    <citation type="journal article" date="2022" name="Cell">
        <title>Repeat-based holocentromeres influence genome architecture and karyotype evolution.</title>
        <authorList>
            <person name="Hofstatter P.G."/>
            <person name="Thangavel G."/>
            <person name="Lux T."/>
            <person name="Neumann P."/>
            <person name="Vondrak T."/>
            <person name="Novak P."/>
            <person name="Zhang M."/>
            <person name="Costa L."/>
            <person name="Castellani M."/>
            <person name="Scott A."/>
            <person name="Toegelov H."/>
            <person name="Fuchs J."/>
            <person name="Mata-Sucre Y."/>
            <person name="Dias Y."/>
            <person name="Vanzela A.L.L."/>
            <person name="Huettel B."/>
            <person name="Almeida C.C.S."/>
            <person name="Simkova H."/>
            <person name="Souza G."/>
            <person name="Pedrosa-Harand A."/>
            <person name="Macas J."/>
            <person name="Mayer K.F.X."/>
            <person name="Houben A."/>
            <person name="Marques A."/>
        </authorList>
    </citation>
    <scope>NUCLEOTIDE SEQUENCE</scope>
    <source>
        <strain evidence="4">RhyBre1mFocal</strain>
    </source>
</reference>
<feature type="repeat" description="PPR" evidence="3">
    <location>
        <begin position="502"/>
        <end position="532"/>
    </location>
</feature>
<feature type="repeat" description="PPR" evidence="3">
    <location>
        <begin position="431"/>
        <end position="465"/>
    </location>
</feature>
<dbReference type="FunFam" id="1.25.40.10:FF:001096">
    <property type="entry name" value="Pentatricopeptide repeat-containing protein"/>
    <property type="match status" value="1"/>
</dbReference>
<dbReference type="PANTHER" id="PTHR47926">
    <property type="entry name" value="PENTATRICOPEPTIDE REPEAT-CONTAINING PROTEIN"/>
    <property type="match status" value="1"/>
</dbReference>
<dbReference type="AlphaFoldDB" id="A0A9Q0HKN9"/>
<comment type="caution">
    <text evidence="4">The sequence shown here is derived from an EMBL/GenBank/DDBJ whole genome shotgun (WGS) entry which is preliminary data.</text>
</comment>
<dbReference type="NCBIfam" id="TIGR00756">
    <property type="entry name" value="PPR"/>
    <property type="match status" value="5"/>
</dbReference>
<evidence type="ECO:0000256" key="2">
    <source>
        <dbReference type="ARBA" id="ARBA00022946"/>
    </source>
</evidence>
<dbReference type="FunFam" id="1.25.40.10:FF:000158">
    <property type="entry name" value="pentatricopeptide repeat-containing protein At2g33680"/>
    <property type="match status" value="1"/>
</dbReference>
<organism evidence="4 5">
    <name type="scientific">Rhynchospora breviuscula</name>
    <dbReference type="NCBI Taxonomy" id="2022672"/>
    <lineage>
        <taxon>Eukaryota</taxon>
        <taxon>Viridiplantae</taxon>
        <taxon>Streptophyta</taxon>
        <taxon>Embryophyta</taxon>
        <taxon>Tracheophyta</taxon>
        <taxon>Spermatophyta</taxon>
        <taxon>Magnoliopsida</taxon>
        <taxon>Liliopsida</taxon>
        <taxon>Poales</taxon>
        <taxon>Cyperaceae</taxon>
        <taxon>Cyperoideae</taxon>
        <taxon>Rhynchosporeae</taxon>
        <taxon>Rhynchospora</taxon>
    </lineage>
</organism>
<sequence>MSHKNSASFNSLISSKARLGLINDAISLLSRMMASNLDLTSFSLVPILSSPSFSHHHANLLHPLILKAGLLHSDSYTSTALLSCLTRNRRLGDAIRLFDEMPMRTVVTWNSLITCFAQMGYVEDSLYYFRELLRSRILPSECSFIGVLSALDSSDLLCFLNQLHGFIIKRSMNFFIDVVNSLLNAYCNCAGVQLGEQLFKELLVWDVVSWNTMVTAFAKSEVPNRALDLFFAMPLNGFMANEATFCSAFGACTKLKESLYGKLIHAKAIKCNLTKAPSVGNPLVHFYAVSVGLADAHRLFDEMPERSVILWNSLISGWSLNPLSAIKEMLCSDIRPNERTFSSSLKHTSQCELQQIHSLVTKMGFERNIYVLNSLISCYTSQGILSDPMFLESSLSPEASCITTNVLASIYNKSGRYDETKRLFLKNKKFDNVSWNMLFTACVRKGDFVEAFQFFKKMQHIRFSLDNYMAVSLLTICSRSNRLMLGKSLHGLLIKSELGHLDTFVCNVLLDMYAKCGSLNDALQVFDEITDRSLISWTAMISALGQHGYGCEALSQFERMKELGFRPDRVTLLAVLLACTHEGLVEEGMKLFENMEGTYGIVPDMDHYVRVVDLLCKSGRIKDADVLIRCMPFQPCAAIWRTFLKGCERFGLNSTNTPLAHNL</sequence>
<feature type="repeat" description="PPR" evidence="3">
    <location>
        <begin position="74"/>
        <end position="104"/>
    </location>
</feature>
<protein>
    <recommendedName>
        <fullName evidence="6">Pentatricopeptide repeat-containing protein</fullName>
    </recommendedName>
</protein>
<evidence type="ECO:0008006" key="6">
    <source>
        <dbReference type="Google" id="ProtNLM"/>
    </source>
</evidence>
<dbReference type="GO" id="GO:0009451">
    <property type="term" value="P:RNA modification"/>
    <property type="evidence" value="ECO:0007669"/>
    <property type="project" value="InterPro"/>
</dbReference>
<evidence type="ECO:0000256" key="3">
    <source>
        <dbReference type="PROSITE-ProRule" id="PRU00708"/>
    </source>
</evidence>
<keyword evidence="5" id="KW-1185">Reference proteome</keyword>
<feature type="repeat" description="PPR" evidence="3">
    <location>
        <begin position="206"/>
        <end position="240"/>
    </location>
</feature>
<feature type="repeat" description="PPR" evidence="3">
    <location>
        <begin position="533"/>
        <end position="567"/>
    </location>
</feature>
<name>A0A9Q0HKN9_9POAL</name>
<proteinExistence type="predicted"/>
<dbReference type="PROSITE" id="PS51375">
    <property type="entry name" value="PPR"/>
    <property type="match status" value="7"/>
</dbReference>
<dbReference type="InterPro" id="IPR002885">
    <property type="entry name" value="PPR_rpt"/>
</dbReference>
<dbReference type="InterPro" id="IPR046960">
    <property type="entry name" value="PPR_At4g14850-like_plant"/>
</dbReference>
<gene>
    <name evidence="4" type="ORF">LUZ63_013926</name>
</gene>
<evidence type="ECO:0000256" key="1">
    <source>
        <dbReference type="ARBA" id="ARBA00022737"/>
    </source>
</evidence>
<dbReference type="Gene3D" id="1.25.40.10">
    <property type="entry name" value="Tetratricopeptide repeat domain"/>
    <property type="match status" value="4"/>
</dbReference>
<keyword evidence="2" id="KW-0809">Transit peptide</keyword>
<dbReference type="GO" id="GO:0099402">
    <property type="term" value="P:plant organ development"/>
    <property type="evidence" value="ECO:0007669"/>
    <property type="project" value="UniProtKB-ARBA"/>
</dbReference>
<dbReference type="PANTHER" id="PTHR47926:SF423">
    <property type="entry name" value="REPEAT-CONTAINING PROTEIN, PUTATIVE-RELATED"/>
    <property type="match status" value="1"/>
</dbReference>
<keyword evidence="1" id="KW-0677">Repeat</keyword>
<dbReference type="Pfam" id="PF01535">
    <property type="entry name" value="PPR"/>
    <property type="match status" value="8"/>
</dbReference>